<feature type="transmembrane region" description="Helical" evidence="2">
    <location>
        <begin position="25"/>
        <end position="44"/>
    </location>
</feature>
<evidence type="ECO:0000313" key="3">
    <source>
        <dbReference type="EMBL" id="CAD9097136.1"/>
    </source>
</evidence>
<accession>A0A7S1L8V8</accession>
<keyword evidence="2" id="KW-0812">Transmembrane</keyword>
<dbReference type="AlphaFoldDB" id="A0A7S1L8V8"/>
<evidence type="ECO:0000256" key="1">
    <source>
        <dbReference type="SAM" id="MobiDB-lite"/>
    </source>
</evidence>
<proteinExistence type="predicted"/>
<feature type="region of interest" description="Disordered" evidence="1">
    <location>
        <begin position="81"/>
        <end position="119"/>
    </location>
</feature>
<feature type="compositionally biased region" description="Acidic residues" evidence="1">
    <location>
        <begin position="96"/>
        <end position="105"/>
    </location>
</feature>
<evidence type="ECO:0000256" key="2">
    <source>
        <dbReference type="SAM" id="Phobius"/>
    </source>
</evidence>
<dbReference type="EMBL" id="HBGE01009292">
    <property type="protein sequence ID" value="CAD9097136.1"/>
    <property type="molecule type" value="Transcribed_RNA"/>
</dbReference>
<organism evidence="3">
    <name type="scientific">Alexandrium catenella</name>
    <name type="common">Red tide dinoflagellate</name>
    <name type="synonym">Gonyaulax catenella</name>
    <dbReference type="NCBI Taxonomy" id="2925"/>
    <lineage>
        <taxon>Eukaryota</taxon>
        <taxon>Sar</taxon>
        <taxon>Alveolata</taxon>
        <taxon>Dinophyceae</taxon>
        <taxon>Gonyaulacales</taxon>
        <taxon>Pyrocystaceae</taxon>
        <taxon>Alexandrium</taxon>
    </lineage>
</organism>
<keyword evidence="2" id="KW-0472">Membrane</keyword>
<gene>
    <name evidence="3" type="ORF">ACAT0790_LOCUS5583</name>
</gene>
<sequence length="141" mass="14576">MAQAREAQAPPLPLKPTAAPRLCSAMAAALAVRVLLAVIVGAAATRGLRARDGASSDDTQLSQDLARVSPKLSALLLQAQQADVDDNDEGPHETEDERSEDDEVQEVARTAQQGPLNDATHLMLASSNALLASAKAAADSA</sequence>
<name>A0A7S1L8V8_ALECA</name>
<protein>
    <submittedName>
        <fullName evidence="3">Uncharacterized protein</fullName>
    </submittedName>
</protein>
<reference evidence="3" key="1">
    <citation type="submission" date="2021-01" db="EMBL/GenBank/DDBJ databases">
        <authorList>
            <person name="Corre E."/>
            <person name="Pelletier E."/>
            <person name="Niang G."/>
            <person name="Scheremetjew M."/>
            <person name="Finn R."/>
            <person name="Kale V."/>
            <person name="Holt S."/>
            <person name="Cochrane G."/>
            <person name="Meng A."/>
            <person name="Brown T."/>
            <person name="Cohen L."/>
        </authorList>
    </citation>
    <scope>NUCLEOTIDE SEQUENCE</scope>
    <source>
        <strain evidence="3">OF101</strain>
    </source>
</reference>
<keyword evidence="2" id="KW-1133">Transmembrane helix</keyword>